<dbReference type="InterPro" id="IPR013783">
    <property type="entry name" value="Ig-like_fold"/>
</dbReference>
<comment type="caution">
    <text evidence="4">The sequence shown here is derived from an EMBL/GenBank/DDBJ whole genome shotgun (WGS) entry which is preliminary data.</text>
</comment>
<dbReference type="CDD" id="cd00096">
    <property type="entry name" value="Ig"/>
    <property type="match status" value="1"/>
</dbReference>
<protein>
    <submittedName>
        <fullName evidence="4">Hemicentin-1 isoform X3</fullName>
    </submittedName>
</protein>
<keyword evidence="5" id="KW-1185">Reference proteome</keyword>
<evidence type="ECO:0000313" key="5">
    <source>
        <dbReference type="Proteomes" id="UP001152795"/>
    </source>
</evidence>
<dbReference type="InterPro" id="IPR003598">
    <property type="entry name" value="Ig_sub2"/>
</dbReference>
<evidence type="ECO:0000256" key="1">
    <source>
        <dbReference type="ARBA" id="ARBA00023157"/>
    </source>
</evidence>
<dbReference type="SMART" id="SM00409">
    <property type="entry name" value="IG"/>
    <property type="match status" value="4"/>
</dbReference>
<dbReference type="PANTHER" id="PTHR11890:SF19">
    <property type="entry name" value="SINGLE IG IL-1-RELATED RECEPTOR"/>
    <property type="match status" value="1"/>
</dbReference>
<dbReference type="SMART" id="SM00408">
    <property type="entry name" value="IGc2"/>
    <property type="match status" value="3"/>
</dbReference>
<keyword evidence="2" id="KW-0325">Glycoprotein</keyword>
<gene>
    <name evidence="4" type="ORF">PACLA_8A079948</name>
</gene>
<dbReference type="InterPro" id="IPR013098">
    <property type="entry name" value="Ig_I-set"/>
</dbReference>
<accession>A0A6S7HZK9</accession>
<keyword evidence="3" id="KW-0393">Immunoglobulin domain</keyword>
<dbReference type="Proteomes" id="UP001152795">
    <property type="component" value="Unassembled WGS sequence"/>
</dbReference>
<dbReference type="AlphaFoldDB" id="A0A6S7HZK9"/>
<dbReference type="InterPro" id="IPR003599">
    <property type="entry name" value="Ig_sub"/>
</dbReference>
<dbReference type="InterPro" id="IPR036179">
    <property type="entry name" value="Ig-like_dom_sf"/>
</dbReference>
<dbReference type="Pfam" id="PF07679">
    <property type="entry name" value="I-set"/>
    <property type="match status" value="1"/>
</dbReference>
<evidence type="ECO:0000313" key="4">
    <source>
        <dbReference type="EMBL" id="CAB4010177.1"/>
    </source>
</evidence>
<reference evidence="4" key="1">
    <citation type="submission" date="2020-04" db="EMBL/GenBank/DDBJ databases">
        <authorList>
            <person name="Alioto T."/>
            <person name="Alioto T."/>
            <person name="Gomez Garrido J."/>
        </authorList>
    </citation>
    <scope>NUCLEOTIDE SEQUENCE</scope>
    <source>
        <strain evidence="4">A484AB</strain>
    </source>
</reference>
<name>A0A6S7HZK9_PARCT</name>
<dbReference type="PROSITE" id="PS50835">
    <property type="entry name" value="IG_LIKE"/>
    <property type="match status" value="2"/>
</dbReference>
<sequence>MNKLFLLVLVITALDLCSTRPAQNNGKSKKTTSSCLPGQKMPTFKIIALYDNVTLTCPFLAQSVTFLKNCKPIAVKQIASNKFTISGNSLTLTRYVTRDNGKYSCKGTDANGQTKEFTWVLHIQIKTSTTVKDIEKPVNDAVMIDCRHFVGKQLFYSHNKGLKGKTDITNNRRVLGTSTGLYELFALKIDDTGYYYCGADDDSSKLAVKLVVRELPKVSGKSLVKVGDNVLFKCEYKGPQTIAWYKDNKKLDVKSKATGKLMNKRRGKQHLNLPLTNITSDSTGIYGCGVVFDNSTFLTTIKLELLEFAKMFGTYGNVKLNSSLWVNCRSNQGDKAKYSLLKKPLLGSGSYQKVQIVSRIKDYSGGLYSISSLTLADEGYYKCRASLNGVTIEKELDRVIWFSPTL</sequence>
<dbReference type="Gene3D" id="2.60.40.10">
    <property type="entry name" value="Immunoglobulins"/>
    <property type="match status" value="2"/>
</dbReference>
<organism evidence="4 5">
    <name type="scientific">Paramuricea clavata</name>
    <name type="common">Red gorgonian</name>
    <name type="synonym">Violescent sea-whip</name>
    <dbReference type="NCBI Taxonomy" id="317549"/>
    <lineage>
        <taxon>Eukaryota</taxon>
        <taxon>Metazoa</taxon>
        <taxon>Cnidaria</taxon>
        <taxon>Anthozoa</taxon>
        <taxon>Octocorallia</taxon>
        <taxon>Malacalcyonacea</taxon>
        <taxon>Plexauridae</taxon>
        <taxon>Paramuricea</taxon>
    </lineage>
</organism>
<dbReference type="EMBL" id="CACRXK020006701">
    <property type="protein sequence ID" value="CAB4010177.1"/>
    <property type="molecule type" value="Genomic_DNA"/>
</dbReference>
<evidence type="ECO:0000256" key="2">
    <source>
        <dbReference type="ARBA" id="ARBA00023180"/>
    </source>
</evidence>
<keyword evidence="1" id="KW-1015">Disulfide bond</keyword>
<dbReference type="InterPro" id="IPR007110">
    <property type="entry name" value="Ig-like_dom"/>
</dbReference>
<dbReference type="SUPFAM" id="SSF48726">
    <property type="entry name" value="Immunoglobulin"/>
    <property type="match status" value="3"/>
</dbReference>
<proteinExistence type="predicted"/>
<dbReference type="InterPro" id="IPR015621">
    <property type="entry name" value="IL-1_rcpt_fam"/>
</dbReference>
<dbReference type="OrthoDB" id="504170at2759"/>
<dbReference type="PANTHER" id="PTHR11890">
    <property type="entry name" value="INTERLEUKIN-1 RECEPTOR FAMILY MEMBER"/>
    <property type="match status" value="1"/>
</dbReference>
<evidence type="ECO:0000256" key="3">
    <source>
        <dbReference type="ARBA" id="ARBA00023319"/>
    </source>
</evidence>